<name>A0A9D3Y5T1_DREPO</name>
<reference evidence="1" key="1">
    <citation type="journal article" date="2019" name="bioRxiv">
        <title>The Genome of the Zebra Mussel, Dreissena polymorpha: A Resource for Invasive Species Research.</title>
        <authorList>
            <person name="McCartney M.A."/>
            <person name="Auch B."/>
            <person name="Kono T."/>
            <person name="Mallez S."/>
            <person name="Zhang Y."/>
            <person name="Obille A."/>
            <person name="Becker A."/>
            <person name="Abrahante J.E."/>
            <person name="Garbe J."/>
            <person name="Badalamenti J.P."/>
            <person name="Herman A."/>
            <person name="Mangelson H."/>
            <person name="Liachko I."/>
            <person name="Sullivan S."/>
            <person name="Sone E.D."/>
            <person name="Koren S."/>
            <person name="Silverstein K.A.T."/>
            <person name="Beckman K.B."/>
            <person name="Gohl D.M."/>
        </authorList>
    </citation>
    <scope>NUCLEOTIDE SEQUENCE</scope>
    <source>
        <strain evidence="1">Duluth1</strain>
        <tissue evidence="1">Whole animal</tissue>
    </source>
</reference>
<proteinExistence type="predicted"/>
<organism evidence="1 2">
    <name type="scientific">Dreissena polymorpha</name>
    <name type="common">Zebra mussel</name>
    <name type="synonym">Mytilus polymorpha</name>
    <dbReference type="NCBI Taxonomy" id="45954"/>
    <lineage>
        <taxon>Eukaryota</taxon>
        <taxon>Metazoa</taxon>
        <taxon>Spiralia</taxon>
        <taxon>Lophotrochozoa</taxon>
        <taxon>Mollusca</taxon>
        <taxon>Bivalvia</taxon>
        <taxon>Autobranchia</taxon>
        <taxon>Heteroconchia</taxon>
        <taxon>Euheterodonta</taxon>
        <taxon>Imparidentia</taxon>
        <taxon>Neoheterodontei</taxon>
        <taxon>Myida</taxon>
        <taxon>Dreissenoidea</taxon>
        <taxon>Dreissenidae</taxon>
        <taxon>Dreissena</taxon>
    </lineage>
</organism>
<protein>
    <submittedName>
        <fullName evidence="1">Uncharacterized protein</fullName>
    </submittedName>
</protein>
<accession>A0A9D3Y5T1</accession>
<dbReference type="EMBL" id="JAIWYP010000022">
    <property type="protein sequence ID" value="KAH3692485.1"/>
    <property type="molecule type" value="Genomic_DNA"/>
</dbReference>
<evidence type="ECO:0000313" key="1">
    <source>
        <dbReference type="EMBL" id="KAH3692485.1"/>
    </source>
</evidence>
<dbReference type="Proteomes" id="UP000828390">
    <property type="component" value="Unassembled WGS sequence"/>
</dbReference>
<reference evidence="1" key="2">
    <citation type="submission" date="2020-11" db="EMBL/GenBank/DDBJ databases">
        <authorList>
            <person name="McCartney M.A."/>
            <person name="Auch B."/>
            <person name="Kono T."/>
            <person name="Mallez S."/>
            <person name="Becker A."/>
            <person name="Gohl D.M."/>
            <person name="Silverstein K.A.T."/>
            <person name="Koren S."/>
            <person name="Bechman K.B."/>
            <person name="Herman A."/>
            <person name="Abrahante J.E."/>
            <person name="Garbe J."/>
        </authorList>
    </citation>
    <scope>NUCLEOTIDE SEQUENCE</scope>
    <source>
        <strain evidence="1">Duluth1</strain>
        <tissue evidence="1">Whole animal</tissue>
    </source>
</reference>
<keyword evidence="2" id="KW-1185">Reference proteome</keyword>
<gene>
    <name evidence="1" type="ORF">DPMN_194326</name>
</gene>
<comment type="caution">
    <text evidence="1">The sequence shown here is derived from an EMBL/GenBank/DDBJ whole genome shotgun (WGS) entry which is preliminary data.</text>
</comment>
<sequence length="50" mass="6084">MGNYWLHITYGEKEQRDETHRMKRQAVKEQLVNRGYDGAFVETEWIKGRQ</sequence>
<evidence type="ECO:0000313" key="2">
    <source>
        <dbReference type="Proteomes" id="UP000828390"/>
    </source>
</evidence>
<dbReference type="AlphaFoldDB" id="A0A9D3Y5T1"/>